<gene>
    <name evidence="1" type="ORF">CCHR01_18911</name>
</gene>
<organism evidence="1 2">
    <name type="scientific">Colletotrichum chrysophilum</name>
    <dbReference type="NCBI Taxonomy" id="1836956"/>
    <lineage>
        <taxon>Eukaryota</taxon>
        <taxon>Fungi</taxon>
        <taxon>Dikarya</taxon>
        <taxon>Ascomycota</taxon>
        <taxon>Pezizomycotina</taxon>
        <taxon>Sordariomycetes</taxon>
        <taxon>Hypocreomycetidae</taxon>
        <taxon>Glomerellales</taxon>
        <taxon>Glomerellaceae</taxon>
        <taxon>Colletotrichum</taxon>
        <taxon>Colletotrichum gloeosporioides species complex</taxon>
    </lineage>
</organism>
<keyword evidence="2" id="KW-1185">Reference proteome</keyword>
<accession>A0AAD9A0Q6</accession>
<name>A0AAD9A0Q6_9PEZI</name>
<protein>
    <submittedName>
        <fullName evidence="1">Uncharacterized protein</fullName>
    </submittedName>
</protein>
<reference evidence="1" key="1">
    <citation type="submission" date="2023-01" db="EMBL/GenBank/DDBJ databases">
        <title>Colletotrichum chrysophilum M932 genome sequence.</title>
        <authorList>
            <person name="Baroncelli R."/>
        </authorList>
    </citation>
    <scope>NUCLEOTIDE SEQUENCE</scope>
    <source>
        <strain evidence="1">M932</strain>
    </source>
</reference>
<evidence type="ECO:0000313" key="2">
    <source>
        <dbReference type="Proteomes" id="UP001243330"/>
    </source>
</evidence>
<dbReference type="Proteomes" id="UP001243330">
    <property type="component" value="Unassembled WGS sequence"/>
</dbReference>
<dbReference type="AlphaFoldDB" id="A0AAD9A0Q6"/>
<sequence>MRNLMQGVQNVSVSQEDCLKKPRSICGYLVACFRIWNRRALEMVMEDGRWCLEPLGASCGVRRIILPQMAMPHHRGWLADHGNGPYQQAHDRIDGRMKPAVPDLVRSDLAETTASVPRDFE</sequence>
<dbReference type="EMBL" id="JAQOWY010000824">
    <property type="protein sequence ID" value="KAK1838465.1"/>
    <property type="molecule type" value="Genomic_DNA"/>
</dbReference>
<evidence type="ECO:0000313" key="1">
    <source>
        <dbReference type="EMBL" id="KAK1838465.1"/>
    </source>
</evidence>
<comment type="caution">
    <text evidence="1">The sequence shown here is derived from an EMBL/GenBank/DDBJ whole genome shotgun (WGS) entry which is preliminary data.</text>
</comment>
<proteinExistence type="predicted"/>